<dbReference type="PANTHER" id="PTHR31223">
    <property type="entry name" value="LOG FAMILY PROTEIN YJL055W"/>
    <property type="match status" value="1"/>
</dbReference>
<dbReference type="EMBL" id="SNZV01000003">
    <property type="protein sequence ID" value="TDS14658.1"/>
    <property type="molecule type" value="Genomic_DNA"/>
</dbReference>
<organism evidence="4 5">
    <name type="scientific">Sphingobacterium paludis</name>
    <dbReference type="NCBI Taxonomy" id="1476465"/>
    <lineage>
        <taxon>Bacteria</taxon>
        <taxon>Pseudomonadati</taxon>
        <taxon>Bacteroidota</taxon>
        <taxon>Sphingobacteriia</taxon>
        <taxon>Sphingobacteriales</taxon>
        <taxon>Sphingobacteriaceae</taxon>
        <taxon>Sphingobacterium</taxon>
    </lineage>
</organism>
<dbReference type="GO" id="GO:0005829">
    <property type="term" value="C:cytosol"/>
    <property type="evidence" value="ECO:0007669"/>
    <property type="project" value="TreeGrafter"/>
</dbReference>
<evidence type="ECO:0000256" key="1">
    <source>
        <dbReference type="ARBA" id="ARBA00000274"/>
    </source>
</evidence>
<reference evidence="4 5" key="1">
    <citation type="submission" date="2019-03" db="EMBL/GenBank/DDBJ databases">
        <title>Genomic Encyclopedia of Type Strains, Phase III (KMG-III): the genomes of soil and plant-associated and newly described type strains.</title>
        <authorList>
            <person name="Whitman W."/>
        </authorList>
    </citation>
    <scope>NUCLEOTIDE SEQUENCE [LARGE SCALE GENOMIC DNA]</scope>
    <source>
        <strain evidence="4 5">CGMCC 1.12801</strain>
    </source>
</reference>
<evidence type="ECO:0000313" key="4">
    <source>
        <dbReference type="EMBL" id="TDS14658.1"/>
    </source>
</evidence>
<sequence length="195" mass="21466">MKLNSIVIFCASSFGNTSVYKEQAAYVGKLLAERGIQLVYGGGRVGLMGTVANAALDAGGQVVGVIPHFLNSKEREHTGITKLITVETMHDRKRIMNEHADGVIALPGGFGTLEELFEMITWAQLGLHKKPVGLLNINGFYTHLIKFIDHMVDEGLLKSENRAMLLVGETIEDLLEKMANYDPPAVTKWIEKDEI</sequence>
<comment type="catalytic activity">
    <reaction evidence="1">
        <text>AMP + H2O = D-ribose 5-phosphate + adenine</text>
        <dbReference type="Rhea" id="RHEA:20129"/>
        <dbReference type="ChEBI" id="CHEBI:15377"/>
        <dbReference type="ChEBI" id="CHEBI:16708"/>
        <dbReference type="ChEBI" id="CHEBI:78346"/>
        <dbReference type="ChEBI" id="CHEBI:456215"/>
        <dbReference type="EC" id="3.2.2.4"/>
    </reaction>
</comment>
<comment type="caution">
    <text evidence="4">The sequence shown here is derived from an EMBL/GenBank/DDBJ whole genome shotgun (WGS) entry which is preliminary data.</text>
</comment>
<evidence type="ECO:0000313" key="5">
    <source>
        <dbReference type="Proteomes" id="UP000294752"/>
    </source>
</evidence>
<keyword evidence="3" id="KW-0203">Cytokinin biosynthesis</keyword>
<dbReference type="PANTHER" id="PTHR31223:SF70">
    <property type="entry name" value="LOG FAMILY PROTEIN YJL055W"/>
    <property type="match status" value="1"/>
</dbReference>
<dbReference type="EC" id="3.2.2.n1" evidence="3"/>
<dbReference type="InterPro" id="IPR005269">
    <property type="entry name" value="LOG"/>
</dbReference>
<comment type="similarity">
    <text evidence="2 3">Belongs to the LOG family.</text>
</comment>
<dbReference type="Proteomes" id="UP000294752">
    <property type="component" value="Unassembled WGS sequence"/>
</dbReference>
<gene>
    <name evidence="4" type="ORF">B0I21_103153</name>
</gene>
<name>A0A4V3E1Y9_9SPHI</name>
<keyword evidence="3" id="KW-0378">Hydrolase</keyword>
<dbReference type="GO" id="GO:0009691">
    <property type="term" value="P:cytokinin biosynthetic process"/>
    <property type="evidence" value="ECO:0007669"/>
    <property type="project" value="UniProtKB-UniRule"/>
</dbReference>
<dbReference type="NCBIfam" id="TIGR00730">
    <property type="entry name" value="Rossman fold protein, TIGR00730 family"/>
    <property type="match status" value="1"/>
</dbReference>
<dbReference type="SUPFAM" id="SSF102405">
    <property type="entry name" value="MCP/YpsA-like"/>
    <property type="match status" value="1"/>
</dbReference>
<accession>A0A4V3E1Y9</accession>
<dbReference type="AlphaFoldDB" id="A0A4V3E1Y9"/>
<dbReference type="GO" id="GO:0008714">
    <property type="term" value="F:AMP nucleosidase activity"/>
    <property type="evidence" value="ECO:0007669"/>
    <property type="project" value="UniProtKB-EC"/>
</dbReference>
<evidence type="ECO:0000256" key="2">
    <source>
        <dbReference type="ARBA" id="ARBA00006763"/>
    </source>
</evidence>
<dbReference type="Gene3D" id="3.40.50.450">
    <property type="match status" value="1"/>
</dbReference>
<protein>
    <recommendedName>
        <fullName evidence="3">Cytokinin riboside 5'-monophosphate phosphoribohydrolase</fullName>
        <ecNumber evidence="3">3.2.2.n1</ecNumber>
    </recommendedName>
</protein>
<proteinExistence type="inferred from homology"/>
<dbReference type="RefSeq" id="WP_133639713.1">
    <property type="nucleotide sequence ID" value="NZ_SNZV01000003.1"/>
</dbReference>
<evidence type="ECO:0000256" key="3">
    <source>
        <dbReference type="RuleBase" id="RU363015"/>
    </source>
</evidence>
<dbReference type="OrthoDB" id="9801098at2"/>
<dbReference type="InterPro" id="IPR031100">
    <property type="entry name" value="LOG_fam"/>
</dbReference>
<keyword evidence="5" id="KW-1185">Reference proteome</keyword>
<dbReference type="Pfam" id="PF03641">
    <property type="entry name" value="Lysine_decarbox"/>
    <property type="match status" value="1"/>
</dbReference>